<comment type="caution">
    <text evidence="2">The sequence shown here is derived from an EMBL/GenBank/DDBJ whole genome shotgun (WGS) entry which is preliminary data.</text>
</comment>
<dbReference type="EMBL" id="SRLO01000845">
    <property type="protein sequence ID" value="TNN45480.1"/>
    <property type="molecule type" value="Genomic_DNA"/>
</dbReference>
<keyword evidence="3" id="KW-1185">Reference proteome</keyword>
<feature type="region of interest" description="Disordered" evidence="1">
    <location>
        <begin position="1"/>
        <end position="27"/>
    </location>
</feature>
<evidence type="ECO:0000313" key="3">
    <source>
        <dbReference type="Proteomes" id="UP000314294"/>
    </source>
</evidence>
<reference evidence="2 3" key="1">
    <citation type="submission" date="2019-03" db="EMBL/GenBank/DDBJ databases">
        <title>First draft genome of Liparis tanakae, snailfish: a comprehensive survey of snailfish specific genes.</title>
        <authorList>
            <person name="Kim W."/>
            <person name="Song I."/>
            <person name="Jeong J.-H."/>
            <person name="Kim D."/>
            <person name="Kim S."/>
            <person name="Ryu S."/>
            <person name="Song J.Y."/>
            <person name="Lee S.K."/>
        </authorList>
    </citation>
    <scope>NUCLEOTIDE SEQUENCE [LARGE SCALE GENOMIC DNA]</scope>
    <source>
        <tissue evidence="2">Muscle</tissue>
    </source>
</reference>
<dbReference type="Proteomes" id="UP000314294">
    <property type="component" value="Unassembled WGS sequence"/>
</dbReference>
<evidence type="ECO:0000256" key="1">
    <source>
        <dbReference type="SAM" id="MobiDB-lite"/>
    </source>
</evidence>
<feature type="compositionally biased region" description="Basic and acidic residues" evidence="1">
    <location>
        <begin position="1"/>
        <end position="12"/>
    </location>
</feature>
<sequence>MLRQKEEEGLDVREEEEEEEEEEEVVAGRVATKVQRVCDYEEPSIDEPPPRHPALGPFLNPEEARRGSEPASHSFTC</sequence>
<accession>A0A4Z2FX30</accession>
<gene>
    <name evidence="2" type="ORF">EYF80_044339</name>
</gene>
<organism evidence="2 3">
    <name type="scientific">Liparis tanakae</name>
    <name type="common">Tanaka's snailfish</name>
    <dbReference type="NCBI Taxonomy" id="230148"/>
    <lineage>
        <taxon>Eukaryota</taxon>
        <taxon>Metazoa</taxon>
        <taxon>Chordata</taxon>
        <taxon>Craniata</taxon>
        <taxon>Vertebrata</taxon>
        <taxon>Euteleostomi</taxon>
        <taxon>Actinopterygii</taxon>
        <taxon>Neopterygii</taxon>
        <taxon>Teleostei</taxon>
        <taxon>Neoteleostei</taxon>
        <taxon>Acanthomorphata</taxon>
        <taxon>Eupercaria</taxon>
        <taxon>Perciformes</taxon>
        <taxon>Cottioidei</taxon>
        <taxon>Cottales</taxon>
        <taxon>Liparidae</taxon>
        <taxon>Liparis</taxon>
    </lineage>
</organism>
<protein>
    <submittedName>
        <fullName evidence="2">Uncharacterized protein</fullName>
    </submittedName>
</protein>
<dbReference type="AlphaFoldDB" id="A0A4Z2FX30"/>
<evidence type="ECO:0000313" key="2">
    <source>
        <dbReference type="EMBL" id="TNN45480.1"/>
    </source>
</evidence>
<name>A0A4Z2FX30_9TELE</name>
<proteinExistence type="predicted"/>
<feature type="compositionally biased region" description="Acidic residues" evidence="1">
    <location>
        <begin position="13"/>
        <end position="25"/>
    </location>
</feature>
<feature type="region of interest" description="Disordered" evidence="1">
    <location>
        <begin position="41"/>
        <end position="77"/>
    </location>
</feature>